<reference evidence="2 3" key="1">
    <citation type="submission" date="2018-07" db="EMBL/GenBank/DDBJ databases">
        <title>Genome sequencing of Moraxellaceae gen. HYN0046.</title>
        <authorList>
            <person name="Kim M."/>
            <person name="Yi H."/>
        </authorList>
    </citation>
    <scope>NUCLEOTIDE SEQUENCE [LARGE SCALE GENOMIC DNA]</scope>
    <source>
        <strain evidence="2 3">HYN0046</strain>
    </source>
</reference>
<dbReference type="Gene3D" id="3.90.550.10">
    <property type="entry name" value="Spore Coat Polysaccharide Biosynthesis Protein SpsA, Chain A"/>
    <property type="match status" value="1"/>
</dbReference>
<dbReference type="PANTHER" id="PTHR22916">
    <property type="entry name" value="GLYCOSYLTRANSFERASE"/>
    <property type="match status" value="1"/>
</dbReference>
<dbReference type="RefSeq" id="WP_114900368.1">
    <property type="nucleotide sequence ID" value="NZ_CP031222.1"/>
</dbReference>
<proteinExistence type="predicted"/>
<sequence length="317" mass="36437">MFDSDYETSSIAILMCTYNGEKYLEEQLQSFEKQSFKNWTLYISDDGSKDATFDILNSYKTKWQGLYGREKLIISHGPRQGFAQNFLSITSDSTIQANYYAYSDQDDIWLEDKLARAVNNLAKLDNNIPLLYSSRTKLINENHEDLGLSPLYTKPPSFKNALVQNIAGGNTMVFNENLRSIIVAGHSNSTIHFHDWWLYLVATASGGEVIYDQQPSLLYRQHSNNLIGSKSGIRENFNRLKRIFFGKFKSNTDQNIAALSDIKIYLTPSNFQILENYKEARKALLFKKIYLLIRLGIYRQTHIGQLSLMIAAIFNRI</sequence>
<dbReference type="KEGG" id="mbah:HYN46_16310"/>
<dbReference type="EMBL" id="CP031222">
    <property type="protein sequence ID" value="AXI04260.1"/>
    <property type="molecule type" value="Genomic_DNA"/>
</dbReference>
<dbReference type="AlphaFoldDB" id="A0A345PAF1"/>
<dbReference type="CDD" id="cd04196">
    <property type="entry name" value="GT_2_like_d"/>
    <property type="match status" value="1"/>
</dbReference>
<organism evidence="2 3">
    <name type="scientific">Aquirhabdus parva</name>
    <dbReference type="NCBI Taxonomy" id="2283318"/>
    <lineage>
        <taxon>Bacteria</taxon>
        <taxon>Pseudomonadati</taxon>
        <taxon>Pseudomonadota</taxon>
        <taxon>Gammaproteobacteria</taxon>
        <taxon>Moraxellales</taxon>
        <taxon>Moraxellaceae</taxon>
        <taxon>Aquirhabdus</taxon>
    </lineage>
</organism>
<evidence type="ECO:0000313" key="2">
    <source>
        <dbReference type="EMBL" id="AXI04260.1"/>
    </source>
</evidence>
<dbReference type="InterPro" id="IPR001173">
    <property type="entry name" value="Glyco_trans_2-like"/>
</dbReference>
<evidence type="ECO:0000259" key="1">
    <source>
        <dbReference type="Pfam" id="PF00535"/>
    </source>
</evidence>
<dbReference type="Pfam" id="PF00535">
    <property type="entry name" value="Glycos_transf_2"/>
    <property type="match status" value="1"/>
</dbReference>
<gene>
    <name evidence="2" type="ORF">HYN46_16310</name>
</gene>
<name>A0A345PAF1_9GAMM</name>
<keyword evidence="3" id="KW-1185">Reference proteome</keyword>
<dbReference type="PANTHER" id="PTHR22916:SF3">
    <property type="entry name" value="UDP-GLCNAC:BETAGAL BETA-1,3-N-ACETYLGLUCOSAMINYLTRANSFERASE-LIKE PROTEIN 1"/>
    <property type="match status" value="1"/>
</dbReference>
<keyword evidence="2" id="KW-0808">Transferase</keyword>
<dbReference type="GO" id="GO:0016758">
    <property type="term" value="F:hexosyltransferase activity"/>
    <property type="evidence" value="ECO:0007669"/>
    <property type="project" value="UniProtKB-ARBA"/>
</dbReference>
<dbReference type="SUPFAM" id="SSF53448">
    <property type="entry name" value="Nucleotide-diphospho-sugar transferases"/>
    <property type="match status" value="1"/>
</dbReference>
<feature type="domain" description="Glycosyltransferase 2-like" evidence="1">
    <location>
        <begin position="13"/>
        <end position="173"/>
    </location>
</feature>
<dbReference type="Proteomes" id="UP000253940">
    <property type="component" value="Chromosome"/>
</dbReference>
<evidence type="ECO:0000313" key="3">
    <source>
        <dbReference type="Proteomes" id="UP000253940"/>
    </source>
</evidence>
<accession>A0A345PAF1</accession>
<dbReference type="InterPro" id="IPR029044">
    <property type="entry name" value="Nucleotide-diphossugar_trans"/>
</dbReference>
<dbReference type="OrthoDB" id="9802649at2"/>
<protein>
    <submittedName>
        <fullName evidence="2">Glycosyltransferase family 2 protein</fullName>
    </submittedName>
</protein>